<accession>A0A8G2CKU2</accession>
<dbReference type="SUPFAM" id="SSF56574">
    <property type="entry name" value="Serpins"/>
    <property type="match status" value="1"/>
</dbReference>
<evidence type="ECO:0000313" key="4">
    <source>
        <dbReference type="EMBL" id="SIQ84952.1"/>
    </source>
</evidence>
<evidence type="ECO:0000256" key="2">
    <source>
        <dbReference type="SAM" id="SignalP"/>
    </source>
</evidence>
<dbReference type="CDD" id="cd19590">
    <property type="entry name" value="serpin_thermopin-like"/>
    <property type="match status" value="1"/>
</dbReference>
<sequence length="421" mass="45689">MKLIPMMAAVAAACLIAVAVPAQAAPKPVPPLVRAETHFAFDVFAQLRHHRGNLFFSPYSLYSAIGMAYLGARANTAAQIASVLHLNRIDSGSVGPRLQSWFGHDFAQADMFGGQQPMDFHFHAANAVWTSAHDPIEPRYIAAVRQDFAGRVDRVDFGQPTDAAARINQWVKRATAGRLDHLIDPDTLSPRTRMILTNGVYFRARWSLEEIFDKNLTKPGPFYLAGSRSVMVPMMHQTFTLPIAQADGVKILRLDYDGPASMIIILPNHASALDRIEVGLSAAELDRWLKMQNEISYNSPSVVVTMPRFAAHSQFRLANVLKSLGMPAAFSPGANFTGIAADRNAPLVLDDVVQRAAITVDEKGTKAMAATGMEAASASASNPYGPPPIIFNADHPFLYVIRADTTGAILFVGREDDPAAG</sequence>
<dbReference type="Pfam" id="PF00079">
    <property type="entry name" value="Serpin"/>
    <property type="match status" value="1"/>
</dbReference>
<evidence type="ECO:0000259" key="3">
    <source>
        <dbReference type="SMART" id="SM00093"/>
    </source>
</evidence>
<dbReference type="PANTHER" id="PTHR11461">
    <property type="entry name" value="SERINE PROTEASE INHIBITOR, SERPIN"/>
    <property type="match status" value="1"/>
</dbReference>
<dbReference type="Gene3D" id="2.30.39.10">
    <property type="entry name" value="Alpha-1-antitrypsin, domain 1"/>
    <property type="match status" value="1"/>
</dbReference>
<keyword evidence="2" id="KW-0732">Signal</keyword>
<dbReference type="InterPro" id="IPR000215">
    <property type="entry name" value="Serpin_fam"/>
</dbReference>
<dbReference type="InterPro" id="IPR042185">
    <property type="entry name" value="Serpin_sf_2"/>
</dbReference>
<dbReference type="PANTHER" id="PTHR11461:SF211">
    <property type="entry name" value="GH10112P-RELATED"/>
    <property type="match status" value="1"/>
</dbReference>
<comment type="caution">
    <text evidence="4">The sequence shown here is derived from an EMBL/GenBank/DDBJ whole genome shotgun (WGS) entry which is preliminary data.</text>
</comment>
<feature type="signal peptide" evidence="2">
    <location>
        <begin position="1"/>
        <end position="24"/>
    </location>
</feature>
<dbReference type="PROSITE" id="PS00284">
    <property type="entry name" value="SERPIN"/>
    <property type="match status" value="1"/>
</dbReference>
<feature type="chain" id="PRO_5034722240" evidence="2">
    <location>
        <begin position="25"/>
        <end position="421"/>
    </location>
</feature>
<comment type="similarity">
    <text evidence="1">Belongs to the serpin family.</text>
</comment>
<dbReference type="GO" id="GO:0005615">
    <property type="term" value="C:extracellular space"/>
    <property type="evidence" value="ECO:0007669"/>
    <property type="project" value="InterPro"/>
</dbReference>
<dbReference type="InterPro" id="IPR023796">
    <property type="entry name" value="Serpin_dom"/>
</dbReference>
<name>A0A8G2CKU2_ACIRU</name>
<protein>
    <submittedName>
        <fullName evidence="4">Serpin B</fullName>
    </submittedName>
</protein>
<keyword evidence="5" id="KW-1185">Reference proteome</keyword>
<proteinExistence type="inferred from homology"/>
<dbReference type="InterPro" id="IPR042178">
    <property type="entry name" value="Serpin_sf_1"/>
</dbReference>
<reference evidence="4 5" key="1">
    <citation type="submission" date="2017-01" db="EMBL/GenBank/DDBJ databases">
        <authorList>
            <person name="Varghese N."/>
            <person name="Submissions S."/>
        </authorList>
    </citation>
    <scope>NUCLEOTIDE SEQUENCE [LARGE SCALE GENOMIC DNA]</scope>
    <source>
        <strain evidence="4 5">ATCC 35905</strain>
    </source>
</reference>
<dbReference type="InterPro" id="IPR036186">
    <property type="entry name" value="Serpin_sf"/>
</dbReference>
<feature type="domain" description="Serpin" evidence="3">
    <location>
        <begin position="41"/>
        <end position="418"/>
    </location>
</feature>
<dbReference type="InterPro" id="IPR023795">
    <property type="entry name" value="Serpin_CS"/>
</dbReference>
<dbReference type="Gene3D" id="3.30.497.10">
    <property type="entry name" value="Antithrombin, subunit I, domain 2"/>
    <property type="match status" value="1"/>
</dbReference>
<gene>
    <name evidence="4" type="ORF">SAMN05421828_110107</name>
</gene>
<dbReference type="SMART" id="SM00093">
    <property type="entry name" value="SERPIN"/>
    <property type="match status" value="1"/>
</dbReference>
<dbReference type="Proteomes" id="UP000186308">
    <property type="component" value="Unassembled WGS sequence"/>
</dbReference>
<evidence type="ECO:0000256" key="1">
    <source>
        <dbReference type="RuleBase" id="RU000411"/>
    </source>
</evidence>
<dbReference type="AlphaFoldDB" id="A0A8G2CKU2"/>
<evidence type="ECO:0000313" key="5">
    <source>
        <dbReference type="Proteomes" id="UP000186308"/>
    </source>
</evidence>
<dbReference type="EMBL" id="FTNE01000010">
    <property type="protein sequence ID" value="SIQ84952.1"/>
    <property type="molecule type" value="Genomic_DNA"/>
</dbReference>
<dbReference type="GO" id="GO:0004867">
    <property type="term" value="F:serine-type endopeptidase inhibitor activity"/>
    <property type="evidence" value="ECO:0007669"/>
    <property type="project" value="InterPro"/>
</dbReference>
<organism evidence="4 5">
    <name type="scientific">Acidiphilium rubrum</name>
    <dbReference type="NCBI Taxonomy" id="526"/>
    <lineage>
        <taxon>Bacteria</taxon>
        <taxon>Pseudomonadati</taxon>
        <taxon>Pseudomonadota</taxon>
        <taxon>Alphaproteobacteria</taxon>
        <taxon>Acetobacterales</taxon>
        <taxon>Acidocellaceae</taxon>
        <taxon>Acidiphilium</taxon>
    </lineage>
</organism>